<dbReference type="SMR" id="A0A6P3ZWE3"/>
<evidence type="ECO:0000259" key="7">
    <source>
        <dbReference type="PROSITE" id="PS50059"/>
    </source>
</evidence>
<organism evidence="8 9">
    <name type="scientific">Ziziphus jujuba</name>
    <name type="common">Chinese jujube</name>
    <name type="synonym">Ziziphus sativa</name>
    <dbReference type="NCBI Taxonomy" id="326968"/>
    <lineage>
        <taxon>Eukaryota</taxon>
        <taxon>Viridiplantae</taxon>
        <taxon>Streptophyta</taxon>
        <taxon>Embryophyta</taxon>
        <taxon>Tracheophyta</taxon>
        <taxon>Spermatophyta</taxon>
        <taxon>Magnoliopsida</taxon>
        <taxon>eudicotyledons</taxon>
        <taxon>Gunneridae</taxon>
        <taxon>Pentapetalae</taxon>
        <taxon>rosids</taxon>
        <taxon>fabids</taxon>
        <taxon>Rosales</taxon>
        <taxon>Rhamnaceae</taxon>
        <taxon>Paliureae</taxon>
        <taxon>Ziziphus</taxon>
    </lineage>
</organism>
<dbReference type="InParanoid" id="A0A6P3ZWE3"/>
<evidence type="ECO:0000256" key="4">
    <source>
        <dbReference type="ARBA" id="ARBA00023235"/>
    </source>
</evidence>
<feature type="compositionally biased region" description="Basic and acidic residues" evidence="6">
    <location>
        <begin position="312"/>
        <end position="330"/>
    </location>
</feature>
<protein>
    <recommendedName>
        <fullName evidence="2 5">peptidylprolyl isomerase</fullName>
        <ecNumber evidence="2 5">5.2.1.8</ecNumber>
    </recommendedName>
</protein>
<evidence type="ECO:0000256" key="6">
    <source>
        <dbReference type="SAM" id="MobiDB-lite"/>
    </source>
</evidence>
<reference evidence="9" key="1">
    <citation type="submission" date="2025-08" db="UniProtKB">
        <authorList>
            <consortium name="RefSeq"/>
        </authorList>
    </citation>
    <scope>IDENTIFICATION</scope>
    <source>
        <tissue evidence="9">Seedling</tissue>
    </source>
</reference>
<dbReference type="PANTHER" id="PTHR43811">
    <property type="entry name" value="FKBP-TYPE PEPTIDYL-PROLYL CIS-TRANS ISOMERASE FKPA"/>
    <property type="match status" value="1"/>
</dbReference>
<proteinExistence type="predicted"/>
<feature type="compositionally biased region" description="Basic and acidic residues" evidence="6">
    <location>
        <begin position="216"/>
        <end position="225"/>
    </location>
</feature>
<keyword evidence="8" id="KW-1185">Reference proteome</keyword>
<dbReference type="RefSeq" id="XP_015877847.3">
    <property type="nucleotide sequence ID" value="XM_016022361.4"/>
</dbReference>
<dbReference type="SUPFAM" id="SSF69203">
    <property type="entry name" value="Nucleoplasmin-like core domain"/>
    <property type="match status" value="1"/>
</dbReference>
<evidence type="ECO:0000256" key="3">
    <source>
        <dbReference type="ARBA" id="ARBA00023110"/>
    </source>
</evidence>
<feature type="region of interest" description="Disordered" evidence="6">
    <location>
        <begin position="180"/>
        <end position="394"/>
    </location>
</feature>
<feature type="compositionally biased region" description="Basic and acidic residues" evidence="6">
    <location>
        <begin position="355"/>
        <end position="384"/>
    </location>
</feature>
<sequence length="507" mass="56472">MGFWGIEVKPGKPYPYHSDNVRGRLHITQATLGLGESKERSIVQCSLGHKNPIFLCSLLPNKNESCPLNLEFEDDDLVAFSVIGPRSVHLSGFFVADEGDVIRDDYESDSFGEDIAHTESDSSEYDTDDEYGNEFTDDDDDDDDLEMYPPSPVPNSGVVIEEIVDDEKPTNVNGQFKQLKKKNQPGSFEDNTNSQHQIVVRGNASVPVLESEDDDGFRISVEHKRQSSLQKPEAEAEEEENKTAEKTKKKKAPNADATTNLKRKSDSIEQDDHPERPKKEKNKKKKKQLKEQAEEENADKKSDIKTCNVKEISSKIDEHDQKQSNDKSLDIETEPVPGVNHLEEKKKKKKKNKKKTQENEVGADKDQTVKAGEDQNRCTSELDRNQTGSKSSKVRTFPNGLVMEELAMGKPDGKKATSGKMVSVRYTGKLQKNGKIFDSNVGRAPFKFRLGVGQVIAGWDVGVCGMRVGDKRRLTIPPSMGYGAKGAGGTIPPNAWLSFDVELVDVR</sequence>
<dbReference type="PIRSF" id="PIRSF001473">
    <property type="entry name" value="FK506-bp_FPR3"/>
    <property type="match status" value="1"/>
</dbReference>
<keyword evidence="4 5" id="KW-0413">Isomerase</keyword>
<comment type="catalytic activity">
    <reaction evidence="1 5">
        <text>[protein]-peptidylproline (omega=180) = [protein]-peptidylproline (omega=0)</text>
        <dbReference type="Rhea" id="RHEA:16237"/>
        <dbReference type="Rhea" id="RHEA-COMP:10747"/>
        <dbReference type="Rhea" id="RHEA-COMP:10748"/>
        <dbReference type="ChEBI" id="CHEBI:83833"/>
        <dbReference type="ChEBI" id="CHEBI:83834"/>
        <dbReference type="EC" id="5.2.1.8"/>
    </reaction>
</comment>
<dbReference type="InterPro" id="IPR046357">
    <property type="entry name" value="PPIase_dom_sf"/>
</dbReference>
<evidence type="ECO:0000256" key="1">
    <source>
        <dbReference type="ARBA" id="ARBA00000971"/>
    </source>
</evidence>
<dbReference type="AlphaFoldDB" id="A0A6P3ZWE3"/>
<dbReference type="PANTHER" id="PTHR43811:SF19">
    <property type="entry name" value="39 KDA FK506-BINDING NUCLEAR PROTEIN"/>
    <property type="match status" value="1"/>
</dbReference>
<feature type="domain" description="PPIase FKBP-type" evidence="7">
    <location>
        <begin position="419"/>
        <end position="507"/>
    </location>
</feature>
<keyword evidence="3 5" id="KW-0697">Rotamase</keyword>
<evidence type="ECO:0000256" key="2">
    <source>
        <dbReference type="ARBA" id="ARBA00013194"/>
    </source>
</evidence>
<dbReference type="Gene3D" id="2.60.120.340">
    <property type="entry name" value="Nucleoplasmin core domain"/>
    <property type="match status" value="1"/>
</dbReference>
<dbReference type="GeneID" id="107414253"/>
<dbReference type="GO" id="GO:0003755">
    <property type="term" value="F:peptidyl-prolyl cis-trans isomerase activity"/>
    <property type="evidence" value="ECO:0007669"/>
    <property type="project" value="UniProtKB-KW"/>
</dbReference>
<dbReference type="InterPro" id="IPR036824">
    <property type="entry name" value="Nucleoplasmin_core_dom_sf"/>
</dbReference>
<feature type="region of interest" description="Disordered" evidence="6">
    <location>
        <begin position="110"/>
        <end position="156"/>
    </location>
</feature>
<dbReference type="SUPFAM" id="SSF54534">
    <property type="entry name" value="FKBP-like"/>
    <property type="match status" value="1"/>
</dbReference>
<evidence type="ECO:0000313" key="8">
    <source>
        <dbReference type="Proteomes" id="UP001652623"/>
    </source>
</evidence>
<name>A0A6P3ZWE3_ZIZJJ</name>
<feature type="compositionally biased region" description="Polar residues" evidence="6">
    <location>
        <begin position="184"/>
        <end position="197"/>
    </location>
</feature>
<feature type="compositionally biased region" description="Basic residues" evidence="6">
    <location>
        <begin position="279"/>
        <end position="288"/>
    </location>
</feature>
<dbReference type="Proteomes" id="UP001652623">
    <property type="component" value="Chromosome 8"/>
</dbReference>
<gene>
    <name evidence="9" type="primary">LOC107414253</name>
</gene>
<dbReference type="Gene3D" id="3.10.50.40">
    <property type="match status" value="1"/>
</dbReference>
<dbReference type="EC" id="5.2.1.8" evidence="2 5"/>
<dbReference type="KEGG" id="zju:107414253"/>
<feature type="compositionally biased region" description="Basic and acidic residues" evidence="6">
    <location>
        <begin position="263"/>
        <end position="278"/>
    </location>
</feature>
<evidence type="ECO:0000256" key="5">
    <source>
        <dbReference type="PROSITE-ProRule" id="PRU00277"/>
    </source>
</evidence>
<dbReference type="PROSITE" id="PS50059">
    <property type="entry name" value="FKBP_PPIASE"/>
    <property type="match status" value="1"/>
</dbReference>
<dbReference type="InterPro" id="IPR023566">
    <property type="entry name" value="PPIase_Fpr3/Fpr4-like"/>
</dbReference>
<accession>A0A6P3ZWE3</accession>
<dbReference type="FunCoup" id="A0A6P3ZWE3">
    <property type="interactions" value="354"/>
</dbReference>
<dbReference type="Pfam" id="PF00254">
    <property type="entry name" value="FKBP_C"/>
    <property type="match status" value="1"/>
</dbReference>
<dbReference type="Pfam" id="PF17800">
    <property type="entry name" value="NPL"/>
    <property type="match status" value="1"/>
</dbReference>
<dbReference type="InterPro" id="IPR041232">
    <property type="entry name" value="NPL"/>
</dbReference>
<feature type="compositionally biased region" description="Acidic residues" evidence="6">
    <location>
        <begin position="121"/>
        <end position="146"/>
    </location>
</feature>
<dbReference type="InterPro" id="IPR001179">
    <property type="entry name" value="PPIase_FKBP_dom"/>
</dbReference>
<evidence type="ECO:0000313" key="9">
    <source>
        <dbReference type="RefSeq" id="XP_015877847.3"/>
    </source>
</evidence>